<evidence type="ECO:0000256" key="3">
    <source>
        <dbReference type="ARBA" id="ARBA00022679"/>
    </source>
</evidence>
<gene>
    <name evidence="7" type="primary">CESA9</name>
    <name evidence="7" type="ORF">MA16_Dca019375</name>
</gene>
<evidence type="ECO:0000256" key="4">
    <source>
        <dbReference type="ARBA" id="ARBA00022692"/>
    </source>
</evidence>
<keyword evidence="4" id="KW-0812">Transmembrane</keyword>
<keyword evidence="3" id="KW-0808">Transferase</keyword>
<protein>
    <submittedName>
        <fullName evidence="7">Cellulose synthase A catalytic subunit 9 [UDP-forming]</fullName>
    </submittedName>
</protein>
<dbReference type="GO" id="GO:0012505">
    <property type="term" value="C:endomembrane system"/>
    <property type="evidence" value="ECO:0007669"/>
    <property type="project" value="UniProtKB-SubCell"/>
</dbReference>
<dbReference type="AlphaFoldDB" id="A0A2I0WS29"/>
<keyword evidence="2" id="KW-0328">Glycosyltransferase</keyword>
<dbReference type="EMBL" id="KZ502454">
    <property type="protein sequence ID" value="PKU78443.1"/>
    <property type="molecule type" value="Genomic_DNA"/>
</dbReference>
<evidence type="ECO:0000256" key="6">
    <source>
        <dbReference type="ARBA" id="ARBA00023136"/>
    </source>
</evidence>
<dbReference type="GO" id="GO:0016020">
    <property type="term" value="C:membrane"/>
    <property type="evidence" value="ECO:0007669"/>
    <property type="project" value="InterPro"/>
</dbReference>
<evidence type="ECO:0000256" key="1">
    <source>
        <dbReference type="ARBA" id="ARBA00004308"/>
    </source>
</evidence>
<dbReference type="GO" id="GO:0016760">
    <property type="term" value="F:cellulose synthase (UDP-forming) activity"/>
    <property type="evidence" value="ECO:0007669"/>
    <property type="project" value="InterPro"/>
</dbReference>
<sequence length="94" mass="10418">MVSCDCCPSLGKRKKPRFDINDSELPVDVGVNEDKQVLMSQMNLDKRFGKYAFFVISTLIEQGGVPPSSSAEALLKVAIHIISCDDEDKIEWGL</sequence>
<name>A0A2I0WS29_9ASPA</name>
<comment type="subcellular location">
    <subcellularLocation>
        <location evidence="1">Endomembrane system</location>
    </subcellularLocation>
</comment>
<dbReference type="InterPro" id="IPR005150">
    <property type="entry name" value="Cellulose_synth"/>
</dbReference>
<evidence type="ECO:0000256" key="5">
    <source>
        <dbReference type="ARBA" id="ARBA00022989"/>
    </source>
</evidence>
<reference evidence="7 8" key="2">
    <citation type="journal article" date="2017" name="Nature">
        <title>The Apostasia genome and the evolution of orchids.</title>
        <authorList>
            <person name="Zhang G.Q."/>
            <person name="Liu K.W."/>
            <person name="Li Z."/>
            <person name="Lohaus R."/>
            <person name="Hsiao Y.Y."/>
            <person name="Niu S.C."/>
            <person name="Wang J.Y."/>
            <person name="Lin Y.C."/>
            <person name="Xu Q."/>
            <person name="Chen L.J."/>
            <person name="Yoshida K."/>
            <person name="Fujiwara S."/>
            <person name="Wang Z.W."/>
            <person name="Zhang Y.Q."/>
            <person name="Mitsuda N."/>
            <person name="Wang M."/>
            <person name="Liu G.H."/>
            <person name="Pecoraro L."/>
            <person name="Huang H.X."/>
            <person name="Xiao X.J."/>
            <person name="Lin M."/>
            <person name="Wu X.Y."/>
            <person name="Wu W.L."/>
            <person name="Chen Y.Y."/>
            <person name="Chang S.B."/>
            <person name="Sakamoto S."/>
            <person name="Ohme-Takagi M."/>
            <person name="Yagi M."/>
            <person name="Zeng S.J."/>
            <person name="Shen C.Y."/>
            <person name="Yeh C.M."/>
            <person name="Luo Y.B."/>
            <person name="Tsai W.C."/>
            <person name="Van de Peer Y."/>
            <person name="Liu Z.J."/>
        </authorList>
    </citation>
    <scope>NUCLEOTIDE SEQUENCE [LARGE SCALE GENOMIC DNA]</scope>
    <source>
        <tissue evidence="7">The whole plant</tissue>
    </source>
</reference>
<evidence type="ECO:0000313" key="7">
    <source>
        <dbReference type="EMBL" id="PKU78443.1"/>
    </source>
</evidence>
<keyword evidence="5" id="KW-1133">Transmembrane helix</keyword>
<dbReference type="Proteomes" id="UP000233837">
    <property type="component" value="Unassembled WGS sequence"/>
</dbReference>
<evidence type="ECO:0000256" key="2">
    <source>
        <dbReference type="ARBA" id="ARBA00022676"/>
    </source>
</evidence>
<dbReference type="GO" id="GO:0030244">
    <property type="term" value="P:cellulose biosynthetic process"/>
    <property type="evidence" value="ECO:0007669"/>
    <property type="project" value="InterPro"/>
</dbReference>
<dbReference type="STRING" id="906689.A0A2I0WS29"/>
<reference evidence="7 8" key="1">
    <citation type="journal article" date="2016" name="Sci. Rep.">
        <title>The Dendrobium catenatum Lindl. genome sequence provides insights into polysaccharide synthase, floral development and adaptive evolution.</title>
        <authorList>
            <person name="Zhang G.Q."/>
            <person name="Xu Q."/>
            <person name="Bian C."/>
            <person name="Tsai W.C."/>
            <person name="Yeh C.M."/>
            <person name="Liu K.W."/>
            <person name="Yoshida K."/>
            <person name="Zhang L.S."/>
            <person name="Chang S.B."/>
            <person name="Chen F."/>
            <person name="Shi Y."/>
            <person name="Su Y.Y."/>
            <person name="Zhang Y.Q."/>
            <person name="Chen L.J."/>
            <person name="Yin Y."/>
            <person name="Lin M."/>
            <person name="Huang H."/>
            <person name="Deng H."/>
            <person name="Wang Z.W."/>
            <person name="Zhu S.L."/>
            <person name="Zhao X."/>
            <person name="Deng C."/>
            <person name="Niu S.C."/>
            <person name="Huang J."/>
            <person name="Wang M."/>
            <person name="Liu G.H."/>
            <person name="Yang H.J."/>
            <person name="Xiao X.J."/>
            <person name="Hsiao Y.Y."/>
            <person name="Wu W.L."/>
            <person name="Chen Y.Y."/>
            <person name="Mitsuda N."/>
            <person name="Ohme-Takagi M."/>
            <person name="Luo Y.B."/>
            <person name="Van de Peer Y."/>
            <person name="Liu Z.J."/>
        </authorList>
    </citation>
    <scope>NUCLEOTIDE SEQUENCE [LARGE SCALE GENOMIC DNA]</scope>
    <source>
        <tissue evidence="7">The whole plant</tissue>
    </source>
</reference>
<accession>A0A2I0WS29</accession>
<keyword evidence="8" id="KW-1185">Reference proteome</keyword>
<keyword evidence="6" id="KW-0472">Membrane</keyword>
<organism evidence="7 8">
    <name type="scientific">Dendrobium catenatum</name>
    <dbReference type="NCBI Taxonomy" id="906689"/>
    <lineage>
        <taxon>Eukaryota</taxon>
        <taxon>Viridiplantae</taxon>
        <taxon>Streptophyta</taxon>
        <taxon>Embryophyta</taxon>
        <taxon>Tracheophyta</taxon>
        <taxon>Spermatophyta</taxon>
        <taxon>Magnoliopsida</taxon>
        <taxon>Liliopsida</taxon>
        <taxon>Asparagales</taxon>
        <taxon>Orchidaceae</taxon>
        <taxon>Epidendroideae</taxon>
        <taxon>Malaxideae</taxon>
        <taxon>Dendrobiinae</taxon>
        <taxon>Dendrobium</taxon>
    </lineage>
</organism>
<evidence type="ECO:0000313" key="8">
    <source>
        <dbReference type="Proteomes" id="UP000233837"/>
    </source>
</evidence>
<proteinExistence type="predicted"/>
<dbReference type="Pfam" id="PF03552">
    <property type="entry name" value="Cellulose_synt"/>
    <property type="match status" value="1"/>
</dbReference>